<feature type="chain" id="PRO_5018629387" description="PEGA domain-containing protein" evidence="2">
    <location>
        <begin position="20"/>
        <end position="192"/>
    </location>
</feature>
<dbReference type="RefSeq" id="WP_125425893.1">
    <property type="nucleotide sequence ID" value="NZ_RWIS01000001.1"/>
</dbReference>
<keyword evidence="1" id="KW-1133">Transmembrane helix</keyword>
<evidence type="ECO:0000313" key="4">
    <source>
        <dbReference type="Proteomes" id="UP000280066"/>
    </source>
</evidence>
<dbReference type="OrthoDB" id="1427164at2"/>
<keyword evidence="1" id="KW-0472">Membrane</keyword>
<evidence type="ECO:0000256" key="1">
    <source>
        <dbReference type="SAM" id="Phobius"/>
    </source>
</evidence>
<protein>
    <recommendedName>
        <fullName evidence="5">PEGA domain-containing protein</fullName>
    </recommendedName>
</protein>
<reference evidence="3 4" key="1">
    <citation type="submission" date="2018-12" db="EMBL/GenBank/DDBJ databases">
        <authorList>
            <person name="Feng G."/>
            <person name="Zhu H."/>
        </authorList>
    </citation>
    <scope>NUCLEOTIDE SEQUENCE [LARGE SCALE GENOMIC DNA]</scope>
    <source>
        <strain evidence="3 4">9PBR-2</strain>
    </source>
</reference>
<keyword evidence="2" id="KW-0732">Signal</keyword>
<evidence type="ECO:0000313" key="3">
    <source>
        <dbReference type="EMBL" id="RSK37342.1"/>
    </source>
</evidence>
<gene>
    <name evidence="3" type="ORF">EI290_01425</name>
</gene>
<sequence>MRQCILLLCGLLLGLRTTAQDVILQTNGEELTGKVLTITPELITYRSPAADTLRIAAGQVFLIRYANGTKEVLQRPTPPPPGLLSREAAYAQGRRDARTHFRAPGVFWGTYAATVLTGYGGVATGVTTSLVPPAERNFRVPDTGLLRNPDYVAGYRRQAQNKKIGSAAGGFGAGVGTMVVLVAVLLGTYGLH</sequence>
<accession>A0A3R9NTJ8</accession>
<dbReference type="Proteomes" id="UP000280066">
    <property type="component" value="Unassembled WGS sequence"/>
</dbReference>
<name>A0A3R9NTJ8_9BACT</name>
<organism evidence="3 4">
    <name type="scientific">Hymenobacter metallilatus</name>
    <dbReference type="NCBI Taxonomy" id="2493666"/>
    <lineage>
        <taxon>Bacteria</taxon>
        <taxon>Pseudomonadati</taxon>
        <taxon>Bacteroidota</taxon>
        <taxon>Cytophagia</taxon>
        <taxon>Cytophagales</taxon>
        <taxon>Hymenobacteraceae</taxon>
        <taxon>Hymenobacter</taxon>
    </lineage>
</organism>
<dbReference type="EMBL" id="RWIS01000001">
    <property type="protein sequence ID" value="RSK37342.1"/>
    <property type="molecule type" value="Genomic_DNA"/>
</dbReference>
<proteinExistence type="predicted"/>
<comment type="caution">
    <text evidence="3">The sequence shown here is derived from an EMBL/GenBank/DDBJ whole genome shotgun (WGS) entry which is preliminary data.</text>
</comment>
<dbReference type="AlphaFoldDB" id="A0A3R9NTJ8"/>
<feature type="signal peptide" evidence="2">
    <location>
        <begin position="1"/>
        <end position="19"/>
    </location>
</feature>
<evidence type="ECO:0000256" key="2">
    <source>
        <dbReference type="SAM" id="SignalP"/>
    </source>
</evidence>
<keyword evidence="4" id="KW-1185">Reference proteome</keyword>
<feature type="transmembrane region" description="Helical" evidence="1">
    <location>
        <begin position="167"/>
        <end position="191"/>
    </location>
</feature>
<keyword evidence="1" id="KW-0812">Transmembrane</keyword>
<evidence type="ECO:0008006" key="5">
    <source>
        <dbReference type="Google" id="ProtNLM"/>
    </source>
</evidence>